<dbReference type="OrthoDB" id="1938537at2759"/>
<keyword evidence="7" id="KW-0446">Lipid-binding</keyword>
<keyword evidence="6 12" id="KW-0732">Signal</keyword>
<evidence type="ECO:0000313" key="14">
    <source>
        <dbReference type="EMBL" id="OIT08687.1"/>
    </source>
</evidence>
<keyword evidence="8" id="KW-1015">Disulfide bond</keyword>
<dbReference type="OMA" id="VVHFFVI"/>
<feature type="signal peptide" evidence="12">
    <location>
        <begin position="1"/>
        <end position="24"/>
    </location>
</feature>
<dbReference type="AlphaFoldDB" id="A0A1J6JG96"/>
<gene>
    <name evidence="14" type="primary">YLS3_1</name>
    <name evidence="14" type="ORF">A4A49_27840</name>
</gene>
<accession>A0A1J6JG96</accession>
<keyword evidence="9" id="KW-0325">Glycoprotein</keyword>
<evidence type="ECO:0000259" key="13">
    <source>
        <dbReference type="SMART" id="SM00499"/>
    </source>
</evidence>
<dbReference type="Proteomes" id="UP000187609">
    <property type="component" value="Unassembled WGS sequence"/>
</dbReference>
<keyword evidence="5" id="KW-0336">GPI-anchor</keyword>
<dbReference type="InterPro" id="IPR000528">
    <property type="entry name" value="Plant_nsLTP"/>
</dbReference>
<dbReference type="CDD" id="cd00010">
    <property type="entry name" value="AAI_LTSS"/>
    <property type="match status" value="1"/>
</dbReference>
<dbReference type="PANTHER" id="PTHR33044">
    <property type="entry name" value="BIFUNCTIONAL INHIBITOR/LIPID-TRANSFER PROTEIN/SEED STORAGE 2S ALBUMIN SUPERFAMILY PROTEIN-RELATED"/>
    <property type="match status" value="1"/>
</dbReference>
<evidence type="ECO:0000256" key="2">
    <source>
        <dbReference type="ARBA" id="ARBA00009748"/>
    </source>
</evidence>
<keyword evidence="5" id="KW-0472">Membrane</keyword>
<evidence type="ECO:0000256" key="9">
    <source>
        <dbReference type="ARBA" id="ARBA00023180"/>
    </source>
</evidence>
<dbReference type="InterPro" id="IPR036312">
    <property type="entry name" value="Bifun_inhib/LTP/seed_sf"/>
</dbReference>
<evidence type="ECO:0000256" key="6">
    <source>
        <dbReference type="ARBA" id="ARBA00022729"/>
    </source>
</evidence>
<comment type="subcellular location">
    <subcellularLocation>
        <location evidence="1">Cell membrane</location>
        <topology evidence="1">Lipid-anchor</topology>
        <topology evidence="1">GPI-anchor</topology>
    </subcellularLocation>
</comment>
<evidence type="ECO:0000256" key="5">
    <source>
        <dbReference type="ARBA" id="ARBA00022622"/>
    </source>
</evidence>
<dbReference type="KEGG" id="nau:109231517"/>
<protein>
    <submittedName>
        <fullName evidence="14">Protein yls3</fullName>
    </submittedName>
</protein>
<keyword evidence="10" id="KW-0449">Lipoprotein</keyword>
<dbReference type="InterPro" id="IPR016140">
    <property type="entry name" value="Bifunc_inhib/LTP/seed_store"/>
</dbReference>
<dbReference type="SUPFAM" id="SSF47699">
    <property type="entry name" value="Bifunctional inhibitor/lipid-transfer protein/seed storage 2S albumin"/>
    <property type="match status" value="1"/>
</dbReference>
<dbReference type="Pfam" id="PF14368">
    <property type="entry name" value="LTP_2"/>
    <property type="match status" value="1"/>
</dbReference>
<dbReference type="InterPro" id="IPR043325">
    <property type="entry name" value="LTSS"/>
</dbReference>
<evidence type="ECO:0000256" key="8">
    <source>
        <dbReference type="ARBA" id="ARBA00023157"/>
    </source>
</evidence>
<dbReference type="GO" id="GO:0008289">
    <property type="term" value="F:lipid binding"/>
    <property type="evidence" value="ECO:0007669"/>
    <property type="project" value="UniProtKB-KW"/>
</dbReference>
<keyword evidence="15" id="KW-1185">Reference proteome</keyword>
<evidence type="ECO:0000256" key="12">
    <source>
        <dbReference type="SAM" id="SignalP"/>
    </source>
</evidence>
<dbReference type="FunFam" id="1.10.110.10:FF:000001">
    <property type="entry name" value="Bifunctional inhibitor/lipid-transfer protein/seed storage 2S albumin superfamily protein"/>
    <property type="match status" value="1"/>
</dbReference>
<keyword evidence="3" id="KW-0813">Transport</keyword>
<comment type="caution">
    <text evidence="14">The sequence shown here is derived from an EMBL/GenBank/DDBJ whole genome shotgun (WGS) entry which is preliminary data.</text>
</comment>
<feature type="chain" id="PRO_5012136810" evidence="12">
    <location>
        <begin position="25"/>
        <end position="197"/>
    </location>
</feature>
<evidence type="ECO:0000256" key="11">
    <source>
        <dbReference type="SAM" id="MobiDB-lite"/>
    </source>
</evidence>
<feature type="domain" description="Bifunctional inhibitor/plant lipid transfer protein/seed storage helical" evidence="13">
    <location>
        <begin position="33"/>
        <end position="110"/>
    </location>
</feature>
<dbReference type="STRING" id="49451.A0A1J6JG96"/>
<evidence type="ECO:0000256" key="4">
    <source>
        <dbReference type="ARBA" id="ARBA00022475"/>
    </source>
</evidence>
<name>A0A1J6JG96_NICAT</name>
<evidence type="ECO:0000256" key="7">
    <source>
        <dbReference type="ARBA" id="ARBA00023121"/>
    </source>
</evidence>
<dbReference type="GO" id="GO:0098552">
    <property type="term" value="C:side of membrane"/>
    <property type="evidence" value="ECO:0007669"/>
    <property type="project" value="UniProtKB-KW"/>
</dbReference>
<proteinExistence type="inferred from homology"/>
<evidence type="ECO:0000256" key="1">
    <source>
        <dbReference type="ARBA" id="ARBA00004609"/>
    </source>
</evidence>
<dbReference type="SMART" id="SM00499">
    <property type="entry name" value="AAI"/>
    <property type="match status" value="1"/>
</dbReference>
<comment type="similarity">
    <text evidence="2">Belongs to the plant LTP family.</text>
</comment>
<reference evidence="14" key="1">
    <citation type="submission" date="2016-11" db="EMBL/GenBank/DDBJ databases">
        <title>The genome of Nicotiana attenuata.</title>
        <authorList>
            <person name="Xu S."/>
            <person name="Brockmoeller T."/>
            <person name="Gaquerel E."/>
            <person name="Navarro A."/>
            <person name="Kuhl H."/>
            <person name="Gase K."/>
            <person name="Ling Z."/>
            <person name="Zhou W."/>
            <person name="Kreitzer C."/>
            <person name="Stanke M."/>
            <person name="Tang H."/>
            <person name="Lyons E."/>
            <person name="Pandey P."/>
            <person name="Pandey S.P."/>
            <person name="Timmermann B."/>
            <person name="Baldwin I.T."/>
        </authorList>
    </citation>
    <scope>NUCLEOTIDE SEQUENCE [LARGE SCALE GENOMIC DNA]</scope>
    <source>
        <strain evidence="14">UT</strain>
    </source>
</reference>
<dbReference type="PRINTS" id="PR00382">
    <property type="entry name" value="LIPIDTRNSFER"/>
</dbReference>
<keyword evidence="4" id="KW-1003">Cell membrane</keyword>
<evidence type="ECO:0000256" key="3">
    <source>
        <dbReference type="ARBA" id="ARBA00022448"/>
    </source>
</evidence>
<dbReference type="GO" id="GO:0006869">
    <property type="term" value="P:lipid transport"/>
    <property type="evidence" value="ECO:0007669"/>
    <property type="project" value="InterPro"/>
</dbReference>
<dbReference type="GO" id="GO:0005886">
    <property type="term" value="C:plasma membrane"/>
    <property type="evidence" value="ECO:0007669"/>
    <property type="project" value="UniProtKB-SubCell"/>
</dbReference>
<sequence>MSSCNMKYQFTLMLVFMLCVFANSDTEKDKEECTQSLIGLATCLPYVTANAPAPTPDCCTGLKQVLKASKKCLCLLIKDRNDPDLGLNLNVTLALSLPSVCQAPANISQCPALLHLPPNSPDAQVFYQISNGSSSIASSPQANSPIPSVGSSPTGAPAGAASAPKSNDCCHIGKRWFGLDAIVGVVLLWSLTSNSFI</sequence>
<dbReference type="EMBL" id="MJEQ01037183">
    <property type="protein sequence ID" value="OIT08687.1"/>
    <property type="molecule type" value="Genomic_DNA"/>
</dbReference>
<organism evidence="14 15">
    <name type="scientific">Nicotiana attenuata</name>
    <name type="common">Coyote tobacco</name>
    <dbReference type="NCBI Taxonomy" id="49451"/>
    <lineage>
        <taxon>Eukaryota</taxon>
        <taxon>Viridiplantae</taxon>
        <taxon>Streptophyta</taxon>
        <taxon>Embryophyta</taxon>
        <taxon>Tracheophyta</taxon>
        <taxon>Spermatophyta</taxon>
        <taxon>Magnoliopsida</taxon>
        <taxon>eudicotyledons</taxon>
        <taxon>Gunneridae</taxon>
        <taxon>Pentapetalae</taxon>
        <taxon>asterids</taxon>
        <taxon>lamiids</taxon>
        <taxon>Solanales</taxon>
        <taxon>Solanaceae</taxon>
        <taxon>Nicotianoideae</taxon>
        <taxon>Nicotianeae</taxon>
        <taxon>Nicotiana</taxon>
    </lineage>
</organism>
<dbReference type="Gramene" id="OIT08687">
    <property type="protein sequence ID" value="OIT08687"/>
    <property type="gene ID" value="A4A49_27840"/>
</dbReference>
<dbReference type="GeneID" id="109231517"/>
<dbReference type="Gene3D" id="1.10.110.10">
    <property type="entry name" value="Plant lipid-transfer and hydrophobic proteins"/>
    <property type="match status" value="1"/>
</dbReference>
<evidence type="ECO:0000313" key="15">
    <source>
        <dbReference type="Proteomes" id="UP000187609"/>
    </source>
</evidence>
<evidence type="ECO:0000256" key="10">
    <source>
        <dbReference type="ARBA" id="ARBA00023288"/>
    </source>
</evidence>
<feature type="region of interest" description="Disordered" evidence="11">
    <location>
        <begin position="137"/>
        <end position="160"/>
    </location>
</feature>